<evidence type="ECO:0000313" key="1">
    <source>
        <dbReference type="EMBL" id="CAG8504740.1"/>
    </source>
</evidence>
<protein>
    <submittedName>
        <fullName evidence="1">685_t:CDS:1</fullName>
    </submittedName>
</protein>
<comment type="caution">
    <text evidence="1">The sequence shown here is derived from an EMBL/GenBank/DDBJ whole genome shotgun (WGS) entry which is preliminary data.</text>
</comment>
<name>A0ACA9L0Z2_9GLOM</name>
<dbReference type="EMBL" id="CAJVPT010004149">
    <property type="protein sequence ID" value="CAG8504740.1"/>
    <property type="molecule type" value="Genomic_DNA"/>
</dbReference>
<organism evidence="1 2">
    <name type="scientific">Acaulospora colombiana</name>
    <dbReference type="NCBI Taxonomy" id="27376"/>
    <lineage>
        <taxon>Eukaryota</taxon>
        <taxon>Fungi</taxon>
        <taxon>Fungi incertae sedis</taxon>
        <taxon>Mucoromycota</taxon>
        <taxon>Glomeromycotina</taxon>
        <taxon>Glomeromycetes</taxon>
        <taxon>Diversisporales</taxon>
        <taxon>Acaulosporaceae</taxon>
        <taxon>Acaulospora</taxon>
    </lineage>
</organism>
<accession>A0ACA9L0Z2</accession>
<evidence type="ECO:0000313" key="2">
    <source>
        <dbReference type="Proteomes" id="UP000789525"/>
    </source>
</evidence>
<dbReference type="Proteomes" id="UP000789525">
    <property type="component" value="Unassembled WGS sequence"/>
</dbReference>
<keyword evidence="2" id="KW-1185">Reference proteome</keyword>
<reference evidence="1" key="1">
    <citation type="submission" date="2021-06" db="EMBL/GenBank/DDBJ databases">
        <authorList>
            <person name="Kallberg Y."/>
            <person name="Tangrot J."/>
            <person name="Rosling A."/>
        </authorList>
    </citation>
    <scope>NUCLEOTIDE SEQUENCE</scope>
    <source>
        <strain evidence="1">CL356</strain>
    </source>
</reference>
<sequence length="113" mass="12492">MEQTTNVILFGATGCGKSTIANMLYKGKIYENDNEFEINDGGKGCTPDVTFKFNEEFGIFDTVGLGEPKGATILVKAWITPKYLKQLLTITIDFSEVLNDDESLLQSPVFDVK</sequence>
<proteinExistence type="predicted"/>
<gene>
    <name evidence="1" type="ORF">ACOLOM_LOCUS2955</name>
</gene>